<feature type="transmembrane region" description="Helical" evidence="9">
    <location>
        <begin position="132"/>
        <end position="151"/>
    </location>
</feature>
<feature type="transmembrane region" description="Helical" evidence="9">
    <location>
        <begin position="178"/>
        <end position="198"/>
    </location>
</feature>
<keyword evidence="2" id="KW-0813">Transport</keyword>
<evidence type="ECO:0000256" key="3">
    <source>
        <dbReference type="ARBA" id="ARBA00022475"/>
    </source>
</evidence>
<feature type="domain" description="ABC transporter" evidence="10">
    <location>
        <begin position="365"/>
        <end position="610"/>
    </location>
</feature>
<dbReference type="PROSITE" id="PS50893">
    <property type="entry name" value="ABC_TRANSPORTER_2"/>
    <property type="match status" value="1"/>
</dbReference>
<feature type="transmembrane region" description="Helical" evidence="9">
    <location>
        <begin position="104"/>
        <end position="125"/>
    </location>
</feature>
<keyword evidence="12" id="KW-1185">Reference proteome</keyword>
<proteinExistence type="predicted"/>
<dbReference type="GO" id="GO:0016887">
    <property type="term" value="F:ATP hydrolysis activity"/>
    <property type="evidence" value="ECO:0007669"/>
    <property type="project" value="InterPro"/>
</dbReference>
<dbReference type="SUPFAM" id="SSF52540">
    <property type="entry name" value="P-loop containing nucleoside triphosphate hydrolases"/>
    <property type="match status" value="1"/>
</dbReference>
<dbReference type="InterPro" id="IPR001851">
    <property type="entry name" value="ABC_transp_permease"/>
</dbReference>
<dbReference type="EMBL" id="NJGV01000026">
    <property type="protein sequence ID" value="OWY32437.1"/>
    <property type="molecule type" value="Genomic_DNA"/>
</dbReference>
<keyword evidence="11" id="KW-0378">Hydrolase</keyword>
<feature type="transmembrane region" description="Helical" evidence="9">
    <location>
        <begin position="48"/>
        <end position="67"/>
    </location>
</feature>
<evidence type="ECO:0000256" key="1">
    <source>
        <dbReference type="ARBA" id="ARBA00004651"/>
    </source>
</evidence>
<dbReference type="PANTHER" id="PTHR45772">
    <property type="entry name" value="CONSERVED COMPONENT OF ABC TRANSPORTER FOR NATURAL AMINO ACIDS-RELATED"/>
    <property type="match status" value="1"/>
</dbReference>
<keyword evidence="3" id="KW-1003">Cell membrane</keyword>
<dbReference type="Proteomes" id="UP000214747">
    <property type="component" value="Unassembled WGS sequence"/>
</dbReference>
<evidence type="ECO:0000256" key="9">
    <source>
        <dbReference type="SAM" id="Phobius"/>
    </source>
</evidence>
<name>A0A225SPM1_9BURK</name>
<keyword evidence="6" id="KW-0067">ATP-binding</keyword>
<accession>A0A225SPM1</accession>
<dbReference type="InterPro" id="IPR032823">
    <property type="entry name" value="BCA_ABC_TP_C"/>
</dbReference>
<dbReference type="AlphaFoldDB" id="A0A225SPM1"/>
<dbReference type="FunFam" id="3.40.50.300:FF:000421">
    <property type="entry name" value="Branched-chain amino acid ABC transporter ATP-binding protein"/>
    <property type="match status" value="1"/>
</dbReference>
<evidence type="ECO:0000256" key="6">
    <source>
        <dbReference type="ARBA" id="ARBA00022840"/>
    </source>
</evidence>
<feature type="transmembrane region" description="Helical" evidence="9">
    <location>
        <begin position="228"/>
        <end position="246"/>
    </location>
</feature>
<dbReference type="InterPro" id="IPR043428">
    <property type="entry name" value="LivM-like"/>
</dbReference>
<dbReference type="GO" id="GO:0005886">
    <property type="term" value="C:plasma membrane"/>
    <property type="evidence" value="ECO:0007669"/>
    <property type="project" value="UniProtKB-SubCell"/>
</dbReference>
<comment type="subcellular location">
    <subcellularLocation>
        <location evidence="1">Cell membrane</location>
        <topology evidence="1">Multi-pass membrane protein</topology>
    </subcellularLocation>
</comment>
<feature type="transmembrane region" description="Helical" evidence="9">
    <location>
        <begin position="266"/>
        <end position="289"/>
    </location>
</feature>
<evidence type="ECO:0000256" key="4">
    <source>
        <dbReference type="ARBA" id="ARBA00022692"/>
    </source>
</evidence>
<sequence>MKPASSNSSSKPLVARMSSRVALALFVVLLAVAPFVLPPFTMTLLNNIGLASLVVLGLVLLTGVAGLTSFGQAAFVGLGAYFSAALSAKILPLPDALLWMQSPWVALVVALVLTAVLAFAVGSVTLKLSGHYLPLGTIAWGISLYFIFGTLESMGGQTGMSGIPSITFFGIALSSDRAMFGLIWVAVLLGVAALSNLLDSREGRAIRALKGGIVMAEAMGIDTARMRIVVFVIAAVLAALSGWLYVHMQRFVNPSPFGLGFGIDYLFMAVLGGASHVWGAVLGSTLIVVLKEWLQGILPVVLGRSGNFETIVFGLLIVVLLQRSRDGLWPYLARLVPVRSRRLEIDPHAEALPRRPMPAPQEVVLDVREVTRKFGGLVANNNMSLKVMAGEVLALIGPNGAGKSTLFNQISGVDTPTSGSVQFRGHEVTGRGSRHIAGLGMSRSFQHVRLMPRMTVLENVAIGAYLRGQRGVLSSMLRLDRQEEARILAEAARQIERVGLKAQMYEQAGALSLGQQRILEIARALAADPCLLLLDEPAAGLRLGEKQALGDLLRKLRSEGMAILLVEHDMDFVMELVDRIVVMDFGQKIAEGLPEEIQNNRAVLEAYLGVADEEEGGAVEEGAGNAIAAGAHHGQ</sequence>
<dbReference type="InterPro" id="IPR051120">
    <property type="entry name" value="ABC_AA/LPS_Transport"/>
</dbReference>
<dbReference type="GO" id="GO:0005524">
    <property type="term" value="F:ATP binding"/>
    <property type="evidence" value="ECO:0007669"/>
    <property type="project" value="UniProtKB-KW"/>
</dbReference>
<dbReference type="Pfam" id="PF02653">
    <property type="entry name" value="BPD_transp_2"/>
    <property type="match status" value="1"/>
</dbReference>
<dbReference type="CDD" id="cd06581">
    <property type="entry name" value="TM_PBP1_LivM_like"/>
    <property type="match status" value="1"/>
</dbReference>
<feature type="transmembrane region" description="Helical" evidence="9">
    <location>
        <begin position="74"/>
        <end position="92"/>
    </location>
</feature>
<evidence type="ECO:0000313" key="12">
    <source>
        <dbReference type="Proteomes" id="UP000214747"/>
    </source>
</evidence>
<feature type="transmembrane region" description="Helical" evidence="9">
    <location>
        <begin position="21"/>
        <end position="42"/>
    </location>
</feature>
<evidence type="ECO:0000256" key="2">
    <source>
        <dbReference type="ARBA" id="ARBA00022448"/>
    </source>
</evidence>
<dbReference type="InterPro" id="IPR003439">
    <property type="entry name" value="ABC_transporter-like_ATP-bd"/>
</dbReference>
<dbReference type="PANTHER" id="PTHR45772:SF2">
    <property type="entry name" value="ABC TRANSPORTER ATP-BINDING PROTEIN"/>
    <property type="match status" value="1"/>
</dbReference>
<keyword evidence="5" id="KW-0547">Nucleotide-binding</keyword>
<protein>
    <submittedName>
        <fullName evidence="11">Metal-dependent hydrolase</fullName>
    </submittedName>
</protein>
<evidence type="ECO:0000313" key="11">
    <source>
        <dbReference type="EMBL" id="OWY32437.1"/>
    </source>
</evidence>
<dbReference type="SMART" id="SM00382">
    <property type="entry name" value="AAA"/>
    <property type="match status" value="1"/>
</dbReference>
<organism evidence="11 12">
    <name type="scientific">Herbaspirillum aquaticum</name>
    <dbReference type="NCBI Taxonomy" id="568783"/>
    <lineage>
        <taxon>Bacteria</taxon>
        <taxon>Pseudomonadati</taxon>
        <taxon>Pseudomonadota</taxon>
        <taxon>Betaproteobacteria</taxon>
        <taxon>Burkholderiales</taxon>
        <taxon>Oxalobacteraceae</taxon>
        <taxon>Herbaspirillum</taxon>
    </lineage>
</organism>
<evidence type="ECO:0000259" key="10">
    <source>
        <dbReference type="PROSITE" id="PS50893"/>
    </source>
</evidence>
<dbReference type="GO" id="GO:0015658">
    <property type="term" value="F:branched-chain amino acid transmembrane transporter activity"/>
    <property type="evidence" value="ECO:0007669"/>
    <property type="project" value="InterPro"/>
</dbReference>
<comment type="caution">
    <text evidence="11">The sequence shown here is derived from an EMBL/GenBank/DDBJ whole genome shotgun (WGS) entry which is preliminary data.</text>
</comment>
<evidence type="ECO:0000256" key="7">
    <source>
        <dbReference type="ARBA" id="ARBA00022989"/>
    </source>
</evidence>
<dbReference type="InterPro" id="IPR027417">
    <property type="entry name" value="P-loop_NTPase"/>
</dbReference>
<evidence type="ECO:0000256" key="5">
    <source>
        <dbReference type="ARBA" id="ARBA00022741"/>
    </source>
</evidence>
<gene>
    <name evidence="11" type="ORF">CEJ45_21515</name>
</gene>
<keyword evidence="8 9" id="KW-0472">Membrane</keyword>
<dbReference type="CDD" id="cd03219">
    <property type="entry name" value="ABC_Mj1267_LivG_branched"/>
    <property type="match status" value="1"/>
</dbReference>
<keyword evidence="7 9" id="KW-1133">Transmembrane helix</keyword>
<dbReference type="InterPro" id="IPR003593">
    <property type="entry name" value="AAA+_ATPase"/>
</dbReference>
<reference evidence="11 12" key="1">
    <citation type="journal article" date="2010" name="Int. J. Syst. Evol. Microbiol.">
        <title>Reclassification of Herbaspirillum putei as a later heterotypic synonym of Herbaspirillum huttiense, with the description of H. huttiense subsp. huttiense subsp. nov. and H. huttiense subsp. putei subsp. nov., comb. nov., and description of Herbaspirillum aquaticum sp. nov.</title>
        <authorList>
            <person name="Dobritsa A.P."/>
            <person name="Reddy M.C."/>
            <person name="Samadpour M."/>
        </authorList>
    </citation>
    <scope>NUCLEOTIDE SEQUENCE [LARGE SCALE GENOMIC DNA]</scope>
    <source>
        <strain evidence="11 12">IEH 4430</strain>
    </source>
</reference>
<feature type="transmembrane region" description="Helical" evidence="9">
    <location>
        <begin position="301"/>
        <end position="321"/>
    </location>
</feature>
<dbReference type="Gene3D" id="3.40.50.300">
    <property type="entry name" value="P-loop containing nucleotide triphosphate hydrolases"/>
    <property type="match status" value="1"/>
</dbReference>
<evidence type="ECO:0000256" key="8">
    <source>
        <dbReference type="ARBA" id="ARBA00023136"/>
    </source>
</evidence>
<dbReference type="Pfam" id="PF12399">
    <property type="entry name" value="BCA_ABC_TP_C"/>
    <property type="match status" value="1"/>
</dbReference>
<dbReference type="Pfam" id="PF00005">
    <property type="entry name" value="ABC_tran"/>
    <property type="match status" value="1"/>
</dbReference>
<keyword evidence="4 9" id="KW-0812">Transmembrane</keyword>